<accession>A0ABT3AIR9</accession>
<dbReference type="CDD" id="cd07411">
    <property type="entry name" value="MPP_SoxB_N"/>
    <property type="match status" value="1"/>
</dbReference>
<dbReference type="Pfam" id="PF00149">
    <property type="entry name" value="Metallophos"/>
    <property type="match status" value="1"/>
</dbReference>
<comment type="caution">
    <text evidence="5">The sequence shown here is derived from an EMBL/GenBank/DDBJ whole genome shotgun (WGS) entry which is preliminary data.</text>
</comment>
<dbReference type="PANTHER" id="PTHR11575">
    <property type="entry name" value="5'-NUCLEOTIDASE-RELATED"/>
    <property type="match status" value="1"/>
</dbReference>
<feature type="domain" description="Calcineurin-like phosphoesterase" evidence="3">
    <location>
        <begin position="50"/>
        <end position="307"/>
    </location>
</feature>
<keyword evidence="2" id="KW-0547">Nucleotide-binding</keyword>
<evidence type="ECO:0000259" key="3">
    <source>
        <dbReference type="Pfam" id="PF00149"/>
    </source>
</evidence>
<name>A0ABT3AIR9_9RHOB</name>
<dbReference type="RefSeq" id="WP_263828345.1">
    <property type="nucleotide sequence ID" value="NZ_JAOWLB010000005.1"/>
</dbReference>
<dbReference type="EMBL" id="JAOWLB010000005">
    <property type="protein sequence ID" value="MCV2888554.1"/>
    <property type="molecule type" value="Genomic_DNA"/>
</dbReference>
<dbReference type="InterPro" id="IPR030998">
    <property type="entry name" value="Thiosulf_SoxB"/>
</dbReference>
<reference evidence="5 6" key="1">
    <citation type="submission" date="2022-10" db="EMBL/GenBank/DDBJ databases">
        <title>Ruegeria sp. nov., isolated from ocean surface sediments.</title>
        <authorList>
            <person name="He W."/>
            <person name="Xue H.-P."/>
            <person name="Zhang D.-F."/>
        </authorList>
    </citation>
    <scope>NUCLEOTIDE SEQUENCE [LARGE SCALE GENOMIC DNA]</scope>
    <source>
        <strain evidence="5 6">XHP0148</strain>
    </source>
</reference>
<sequence>MISRRDFLQVSMAASALVGASGFGNWSRLAAQQALTQDQLLEFDTFGNLTLVHITDIHAQLMPIYFREPEVNLGIGAAKGQMPHITGADFRRFYGIEDGSPSAYALTYNDFSSLARAYGRVGGMDRVATVVNAIRADRPDALLLDGGDTWHGSYTCFHTEGQDVVNVMNALKPDAMTFHWEFTLGTDRVSELVESLPFAALGQNIFDAEWDEPAELFKPYKFFERGGVKVAVIGQAFPYMPIANPGWMFPEFSFGIREENMQAMVDEVRADGAEVVVVLSHNGFDVDKKMAGRVTGIDVILSGHTHDALPEPVVVEKTHVIASGSNGKFVSRVDLDVRDGQMMGLKHKLIPIFSDVIAPDPAVTALINAQREPHIDQLREVIGRTDENSLLYRRGNFNGSWDDLICDALLSEREADIAMSPGVRWGPSILPGQEITREDIWNVTSMSYGAAYRTEMTGEFLHVVLEDVGDNLFNPDPYYQQGGDMVRVGGLGYRIDVSKPQGSRISDMTLLKTGEKIDPAKSYVVAGWASVNEGTEGPQIWDVVENHIRKLGTVSVTPNTSVEVVGA</sequence>
<dbReference type="PRINTS" id="PR01607">
    <property type="entry name" value="APYRASEFAMLY"/>
</dbReference>
<evidence type="ECO:0000256" key="2">
    <source>
        <dbReference type="RuleBase" id="RU362119"/>
    </source>
</evidence>
<dbReference type="InterPro" id="IPR004843">
    <property type="entry name" value="Calcineurin-like_PHP"/>
</dbReference>
<dbReference type="InterPro" id="IPR008334">
    <property type="entry name" value="5'-Nucleotdase_C"/>
</dbReference>
<dbReference type="PANTHER" id="PTHR11575:SF42">
    <property type="entry name" value="SULFUR OXIDATION PROTEIN SOXB"/>
    <property type="match status" value="1"/>
</dbReference>
<dbReference type="Gene3D" id="3.90.780.10">
    <property type="entry name" value="5'-Nucleotidase, C-terminal domain"/>
    <property type="match status" value="1"/>
</dbReference>
<dbReference type="Gene3D" id="6.10.140.570">
    <property type="match status" value="1"/>
</dbReference>
<dbReference type="Proteomes" id="UP001320899">
    <property type="component" value="Unassembled WGS sequence"/>
</dbReference>
<dbReference type="SUPFAM" id="SSF55816">
    <property type="entry name" value="5'-nucleotidase (syn. UDP-sugar hydrolase), C-terminal domain"/>
    <property type="match status" value="1"/>
</dbReference>
<dbReference type="InterPro" id="IPR041829">
    <property type="entry name" value="SoxB_N"/>
</dbReference>
<dbReference type="Pfam" id="PF02872">
    <property type="entry name" value="5_nucleotid_C"/>
    <property type="match status" value="1"/>
</dbReference>
<dbReference type="SUPFAM" id="SSF56300">
    <property type="entry name" value="Metallo-dependent phosphatases"/>
    <property type="match status" value="1"/>
</dbReference>
<dbReference type="InterPro" id="IPR036907">
    <property type="entry name" value="5'-Nucleotdase_C_sf"/>
</dbReference>
<evidence type="ECO:0000313" key="6">
    <source>
        <dbReference type="Proteomes" id="UP001320899"/>
    </source>
</evidence>
<dbReference type="NCBIfam" id="TIGR04486">
    <property type="entry name" value="thiosulf_SoxB"/>
    <property type="match status" value="1"/>
</dbReference>
<organism evidence="5 6">
    <name type="scientific">Ruegeria aquimaris</name>
    <dbReference type="NCBI Taxonomy" id="2984333"/>
    <lineage>
        <taxon>Bacteria</taxon>
        <taxon>Pseudomonadati</taxon>
        <taxon>Pseudomonadota</taxon>
        <taxon>Alphaproteobacteria</taxon>
        <taxon>Rhodobacterales</taxon>
        <taxon>Roseobacteraceae</taxon>
        <taxon>Ruegeria</taxon>
    </lineage>
</organism>
<gene>
    <name evidence="5" type="primary">soxB</name>
    <name evidence="5" type="ORF">OE747_09375</name>
</gene>
<feature type="domain" description="5'-Nucleotidase C-terminal" evidence="4">
    <location>
        <begin position="398"/>
        <end position="537"/>
    </location>
</feature>
<dbReference type="PROSITE" id="PS51318">
    <property type="entry name" value="TAT"/>
    <property type="match status" value="1"/>
</dbReference>
<keyword evidence="6" id="KW-1185">Reference proteome</keyword>
<proteinExistence type="inferred from homology"/>
<dbReference type="InterPro" id="IPR006311">
    <property type="entry name" value="TAT_signal"/>
</dbReference>
<evidence type="ECO:0000313" key="5">
    <source>
        <dbReference type="EMBL" id="MCV2888554.1"/>
    </source>
</evidence>
<protein>
    <submittedName>
        <fullName evidence="5">Thiosulfohydrolase SoxB</fullName>
    </submittedName>
</protein>
<comment type="similarity">
    <text evidence="2">Belongs to the 5'-nucleotidase family.</text>
</comment>
<keyword evidence="2" id="KW-0378">Hydrolase</keyword>
<dbReference type="InterPro" id="IPR006179">
    <property type="entry name" value="5_nucleotidase/apyrase"/>
</dbReference>
<evidence type="ECO:0000259" key="4">
    <source>
        <dbReference type="Pfam" id="PF02872"/>
    </source>
</evidence>
<dbReference type="Gene3D" id="3.60.21.10">
    <property type="match status" value="1"/>
</dbReference>
<keyword evidence="1" id="KW-0732">Signal</keyword>
<dbReference type="InterPro" id="IPR029052">
    <property type="entry name" value="Metallo-depent_PP-like"/>
</dbReference>
<evidence type="ECO:0000256" key="1">
    <source>
        <dbReference type="ARBA" id="ARBA00022729"/>
    </source>
</evidence>